<comment type="caution">
    <text evidence="6">The sequence shown here is derived from an EMBL/GenBank/DDBJ whole genome shotgun (WGS) entry which is preliminary data.</text>
</comment>
<evidence type="ECO:0000313" key="7">
    <source>
        <dbReference type="Proteomes" id="UP000604046"/>
    </source>
</evidence>
<keyword evidence="5" id="KW-0472">Membrane</keyword>
<evidence type="ECO:0000256" key="2">
    <source>
        <dbReference type="ARBA" id="ARBA00023043"/>
    </source>
</evidence>
<dbReference type="SMART" id="SM00248">
    <property type="entry name" value="ANK"/>
    <property type="match status" value="2"/>
</dbReference>
<dbReference type="AlphaFoldDB" id="A0A812NZG1"/>
<dbReference type="EMBL" id="CAJNDS010002102">
    <property type="protein sequence ID" value="CAE7327534.1"/>
    <property type="molecule type" value="Genomic_DNA"/>
</dbReference>
<dbReference type="PANTHER" id="PTHR24171:SF8">
    <property type="entry name" value="BRCA1-ASSOCIATED RING DOMAIN PROTEIN 1"/>
    <property type="match status" value="1"/>
</dbReference>
<proteinExistence type="predicted"/>
<keyword evidence="2 3" id="KW-0040">ANK repeat</keyword>
<evidence type="ECO:0000256" key="5">
    <source>
        <dbReference type="SAM" id="Phobius"/>
    </source>
</evidence>
<feature type="repeat" description="ANK" evidence="3">
    <location>
        <begin position="498"/>
        <end position="530"/>
    </location>
</feature>
<dbReference type="GO" id="GO:0004842">
    <property type="term" value="F:ubiquitin-protein transferase activity"/>
    <property type="evidence" value="ECO:0007669"/>
    <property type="project" value="TreeGrafter"/>
</dbReference>
<feature type="region of interest" description="Disordered" evidence="4">
    <location>
        <begin position="47"/>
        <end position="83"/>
    </location>
</feature>
<feature type="compositionally biased region" description="Basic and acidic residues" evidence="4">
    <location>
        <begin position="415"/>
        <end position="424"/>
    </location>
</feature>
<organism evidence="6 7">
    <name type="scientific">Symbiodinium natans</name>
    <dbReference type="NCBI Taxonomy" id="878477"/>
    <lineage>
        <taxon>Eukaryota</taxon>
        <taxon>Sar</taxon>
        <taxon>Alveolata</taxon>
        <taxon>Dinophyceae</taxon>
        <taxon>Suessiales</taxon>
        <taxon>Symbiodiniaceae</taxon>
        <taxon>Symbiodinium</taxon>
    </lineage>
</organism>
<dbReference type="GO" id="GO:0085020">
    <property type="term" value="P:protein K6-linked ubiquitination"/>
    <property type="evidence" value="ECO:0007669"/>
    <property type="project" value="TreeGrafter"/>
</dbReference>
<protein>
    <submittedName>
        <fullName evidence="6">ANK2 protein</fullName>
    </submittedName>
</protein>
<dbReference type="InterPro" id="IPR036770">
    <property type="entry name" value="Ankyrin_rpt-contain_sf"/>
</dbReference>
<dbReference type="PANTHER" id="PTHR24171">
    <property type="entry name" value="ANKYRIN REPEAT DOMAIN-CONTAINING PROTEIN 39-RELATED"/>
    <property type="match status" value="1"/>
</dbReference>
<dbReference type="Proteomes" id="UP000604046">
    <property type="component" value="Unassembled WGS sequence"/>
</dbReference>
<evidence type="ECO:0000256" key="3">
    <source>
        <dbReference type="PROSITE-ProRule" id="PRU00023"/>
    </source>
</evidence>
<dbReference type="SUPFAM" id="SSF48403">
    <property type="entry name" value="Ankyrin repeat"/>
    <property type="match status" value="1"/>
</dbReference>
<keyword evidence="1" id="KW-0677">Repeat</keyword>
<reference evidence="6" key="1">
    <citation type="submission" date="2021-02" db="EMBL/GenBank/DDBJ databases">
        <authorList>
            <person name="Dougan E. K."/>
            <person name="Rhodes N."/>
            <person name="Thang M."/>
            <person name="Chan C."/>
        </authorList>
    </citation>
    <scope>NUCLEOTIDE SEQUENCE</scope>
</reference>
<dbReference type="OrthoDB" id="71307at2759"/>
<feature type="compositionally biased region" description="Polar residues" evidence="4">
    <location>
        <begin position="442"/>
        <end position="466"/>
    </location>
</feature>
<keyword evidence="5" id="KW-0812">Transmembrane</keyword>
<feature type="region of interest" description="Disordered" evidence="4">
    <location>
        <begin position="412"/>
        <end position="469"/>
    </location>
</feature>
<dbReference type="PROSITE" id="PS50088">
    <property type="entry name" value="ANK_REPEAT"/>
    <property type="match status" value="1"/>
</dbReference>
<evidence type="ECO:0000313" key="6">
    <source>
        <dbReference type="EMBL" id="CAE7327534.1"/>
    </source>
</evidence>
<dbReference type="InterPro" id="IPR002110">
    <property type="entry name" value="Ankyrin_rpt"/>
</dbReference>
<keyword evidence="7" id="KW-1185">Reference proteome</keyword>
<sequence>MLTEPEVCFEAQADWSRFVVVDELRWDAERVHVADFSGSVKECSNHCSPDWDAETEAPPSAATSSCSDSDVQGKPDVTRFPWPGAAKPESLELCTLGDLRYHPEDVVEPCFEEIPQLAVDAQDASEPESEPAILPLRPFPPSHSIGCEEDMLQNEVEADWSSVSPTEAALHHQVALPAAKLFPKRVLPSNPLLSPRAPVSASKVPKAPEADIQQTLKTESFDSQPAPAVFEAVPEPCSGSCQGSQASLETCLLMSTESLASDQDGEEQEEHLDLGLSAFMSERQCKRVAGSFLKANGFFHVDEVEPTLRHPLLEAVSQNRPRVVEALLFLGSRRDVRNVQGLTPWRLAENLHQQEGGFREVLQAFSKDEARRARMQGGQVTAEEDGFQGMCTVIMGSDETGYRRLSMLLPQSANEKPEVEDKDTFQPLAKGFPSDAEMYREQSFSSTQTGSWTTASSNSDPRTNRNSTRDFRLKMQVKAFLQANGFMHINEAQHAWGRTRYPLHVAVSQNKPAVVKALLLLGARRNVKTRRGLTPEDLARRSGFKEVSQVLEQAMLQTENTLDSSRSTVPMSIIQMLAGLHQFASNDTLGRNDPEYKYRMYHAACARSVGSVKPLEAFRWKFLSPGEVQRCLYVTKSRRIAAIYVPNKASGGLLLGAMPASQITSLRESTEVQKSTHYKDHYQKMFKEQGCDREYVKYPYTREMIEGYFKQYTQLTGVPVTADGPPADAPELVDCTLESAVGALPAWAEDDKNLEGMSMQVQQDPSWWTQRATGSELFMRKDVSFDVDGRRLALSHHFIGTQFGLHAARSMLLLTFWLPYCMGVESWEYRDALVQSDANLAEIQSDLQEIQSSNLDIQQTLAEAVGHPRYSAALTTEARATKSSQEKLLKALRLVGADIRMSKDGRGMRHLAANSTTDGQAAGHAGPICHDGHPCSAFDRFMEDCLRHKHFVIAGLMTLFAIPLCLLMQYRRSKGRDESVRGADDLDEVWFRKPEQGKASPMSMTP</sequence>
<feature type="compositionally biased region" description="Polar residues" evidence="4">
    <location>
        <begin position="61"/>
        <end position="70"/>
    </location>
</feature>
<keyword evidence="5" id="KW-1133">Transmembrane helix</keyword>
<name>A0A812NZG1_9DINO</name>
<dbReference type="Gene3D" id="1.25.40.20">
    <property type="entry name" value="Ankyrin repeat-containing domain"/>
    <property type="match status" value="1"/>
</dbReference>
<gene>
    <name evidence="6" type="primary">ANK2</name>
    <name evidence="6" type="ORF">SNAT2548_LOCUS17147</name>
</gene>
<accession>A0A812NZG1</accession>
<evidence type="ECO:0000256" key="1">
    <source>
        <dbReference type="ARBA" id="ARBA00022737"/>
    </source>
</evidence>
<evidence type="ECO:0000256" key="4">
    <source>
        <dbReference type="SAM" id="MobiDB-lite"/>
    </source>
</evidence>
<dbReference type="Pfam" id="PF00023">
    <property type="entry name" value="Ank"/>
    <property type="match status" value="1"/>
</dbReference>
<feature type="transmembrane region" description="Helical" evidence="5">
    <location>
        <begin position="950"/>
        <end position="968"/>
    </location>
</feature>